<evidence type="ECO:0000313" key="2">
    <source>
        <dbReference type="EMBL" id="RRT68695.1"/>
    </source>
</evidence>
<comment type="caution">
    <text evidence="2">The sequence shown here is derived from an EMBL/GenBank/DDBJ whole genome shotgun (WGS) entry which is preliminary data.</text>
</comment>
<name>A0A426ZXK5_ENSVE</name>
<proteinExistence type="predicted"/>
<dbReference type="AlphaFoldDB" id="A0A426ZXK5"/>
<reference evidence="2 3" key="1">
    <citation type="journal article" date="2014" name="Agronomy (Basel)">
        <title>A Draft Genome Sequence for Ensete ventricosum, the Drought-Tolerant Tree Against Hunger.</title>
        <authorList>
            <person name="Harrison J."/>
            <person name="Moore K.A."/>
            <person name="Paszkiewicz K."/>
            <person name="Jones T."/>
            <person name="Grant M."/>
            <person name="Ambacheew D."/>
            <person name="Muzemil S."/>
            <person name="Studholme D.J."/>
        </authorList>
    </citation>
    <scope>NUCLEOTIDE SEQUENCE [LARGE SCALE GENOMIC DNA]</scope>
</reference>
<protein>
    <submittedName>
        <fullName evidence="2">Uncharacterized protein</fullName>
    </submittedName>
</protein>
<gene>
    <name evidence="2" type="ORF">B296_00023365</name>
</gene>
<sequence length="78" mass="8582">PAQKPYPVEAWSAREACSRFSALGRQQVVRFPSPGSPSVERSGERAEEHEPPWKTPPRKISGSRSKVWAPAPDGLDSL</sequence>
<feature type="compositionally biased region" description="Basic and acidic residues" evidence="1">
    <location>
        <begin position="41"/>
        <end position="52"/>
    </location>
</feature>
<evidence type="ECO:0000256" key="1">
    <source>
        <dbReference type="SAM" id="MobiDB-lite"/>
    </source>
</evidence>
<feature type="non-terminal residue" evidence="2">
    <location>
        <position position="1"/>
    </location>
</feature>
<accession>A0A426ZXK5</accession>
<dbReference type="EMBL" id="AMZH03004617">
    <property type="protein sequence ID" value="RRT68695.1"/>
    <property type="molecule type" value="Genomic_DNA"/>
</dbReference>
<feature type="region of interest" description="Disordered" evidence="1">
    <location>
        <begin position="28"/>
        <end position="78"/>
    </location>
</feature>
<dbReference type="Proteomes" id="UP000287651">
    <property type="component" value="Unassembled WGS sequence"/>
</dbReference>
<evidence type="ECO:0000313" key="3">
    <source>
        <dbReference type="Proteomes" id="UP000287651"/>
    </source>
</evidence>
<organism evidence="2 3">
    <name type="scientific">Ensete ventricosum</name>
    <name type="common">Abyssinian banana</name>
    <name type="synonym">Musa ensete</name>
    <dbReference type="NCBI Taxonomy" id="4639"/>
    <lineage>
        <taxon>Eukaryota</taxon>
        <taxon>Viridiplantae</taxon>
        <taxon>Streptophyta</taxon>
        <taxon>Embryophyta</taxon>
        <taxon>Tracheophyta</taxon>
        <taxon>Spermatophyta</taxon>
        <taxon>Magnoliopsida</taxon>
        <taxon>Liliopsida</taxon>
        <taxon>Zingiberales</taxon>
        <taxon>Musaceae</taxon>
        <taxon>Ensete</taxon>
    </lineage>
</organism>